<evidence type="ECO:0000313" key="3">
    <source>
        <dbReference type="EMBL" id="CAA9423101.1"/>
    </source>
</evidence>
<gene>
    <name evidence="3" type="ORF">AVDCRST_MAG74-3138</name>
</gene>
<feature type="transmembrane region" description="Helical" evidence="2">
    <location>
        <begin position="159"/>
        <end position="181"/>
    </location>
</feature>
<keyword evidence="2" id="KW-0472">Membrane</keyword>
<sequence length="219" mass="23891">MIKSLLEPDENQPEKIKPESKAEALKDAAIDENFASYFAGIESPEAREPENSSEISKPIANAFIFSEKTEEKPTAETEQSGSELSAGFPYDETNYQPPTETNTEKSGVISFAEISNETVNYQSPAQTKTEQSKVDNSDLLFQTPAEPESFAETARKSGLAYAAAITLFGSIVFMLIIGWFADLLLGSSPWGIVGGIVLGAAIGFFQFFRMTSQIFKGEK</sequence>
<reference evidence="3" key="1">
    <citation type="submission" date="2020-02" db="EMBL/GenBank/DDBJ databases">
        <authorList>
            <person name="Meier V. D."/>
        </authorList>
    </citation>
    <scope>NUCLEOTIDE SEQUENCE</scope>
    <source>
        <strain evidence="3">AVDCRST_MAG74</strain>
    </source>
</reference>
<feature type="region of interest" description="Disordered" evidence="1">
    <location>
        <begin position="1"/>
        <end position="24"/>
    </location>
</feature>
<evidence type="ECO:0000256" key="1">
    <source>
        <dbReference type="SAM" id="MobiDB-lite"/>
    </source>
</evidence>
<proteinExistence type="predicted"/>
<keyword evidence="2" id="KW-0812">Transmembrane</keyword>
<feature type="compositionally biased region" description="Polar residues" evidence="1">
    <location>
        <begin position="93"/>
        <end position="104"/>
    </location>
</feature>
<feature type="transmembrane region" description="Helical" evidence="2">
    <location>
        <begin position="187"/>
        <end position="208"/>
    </location>
</feature>
<dbReference type="AlphaFoldDB" id="A0A6J4PTI2"/>
<feature type="region of interest" description="Disordered" evidence="1">
    <location>
        <begin position="40"/>
        <end position="104"/>
    </location>
</feature>
<evidence type="ECO:0000256" key="2">
    <source>
        <dbReference type="SAM" id="Phobius"/>
    </source>
</evidence>
<name>A0A6J4PTI2_9BACT</name>
<keyword evidence="2" id="KW-1133">Transmembrane helix</keyword>
<dbReference type="Pfam" id="PF09527">
    <property type="entry name" value="ATPase_gene1"/>
    <property type="match status" value="1"/>
</dbReference>
<protein>
    <recommendedName>
        <fullName evidence="4">ATP synthase protein I</fullName>
    </recommendedName>
</protein>
<feature type="compositionally biased region" description="Basic and acidic residues" evidence="1">
    <location>
        <begin position="12"/>
        <end position="24"/>
    </location>
</feature>
<evidence type="ECO:0008006" key="4">
    <source>
        <dbReference type="Google" id="ProtNLM"/>
    </source>
</evidence>
<dbReference type="InterPro" id="IPR032820">
    <property type="entry name" value="ATPase_put"/>
</dbReference>
<dbReference type="EMBL" id="CADCUR010000278">
    <property type="protein sequence ID" value="CAA9423101.1"/>
    <property type="molecule type" value="Genomic_DNA"/>
</dbReference>
<organism evidence="3">
    <name type="scientific">uncultured Pyrinomonadaceae bacterium</name>
    <dbReference type="NCBI Taxonomy" id="2283094"/>
    <lineage>
        <taxon>Bacteria</taxon>
        <taxon>Pseudomonadati</taxon>
        <taxon>Acidobacteriota</taxon>
        <taxon>Blastocatellia</taxon>
        <taxon>Blastocatellales</taxon>
        <taxon>Pyrinomonadaceae</taxon>
        <taxon>environmental samples</taxon>
    </lineage>
</organism>
<accession>A0A6J4PTI2</accession>